<proteinExistence type="inferred from homology"/>
<dbReference type="FunFam" id="3.10.310.10:FF:000001">
    <property type="entry name" value="Diaminopimelate epimerase"/>
    <property type="match status" value="1"/>
</dbReference>
<feature type="site" description="Important for dimerization" evidence="9">
    <location>
        <position position="271"/>
    </location>
</feature>
<comment type="subunit">
    <text evidence="9">Homodimer.</text>
</comment>
<evidence type="ECO:0000256" key="7">
    <source>
        <dbReference type="ARBA" id="ARBA00023235"/>
    </source>
</evidence>
<evidence type="ECO:0000256" key="2">
    <source>
        <dbReference type="ARBA" id="ARBA00010219"/>
    </source>
</evidence>
<evidence type="ECO:0000256" key="9">
    <source>
        <dbReference type="HAMAP-Rule" id="MF_00197"/>
    </source>
</evidence>
<feature type="binding site" evidence="9">
    <location>
        <position position="159"/>
    </location>
    <ligand>
        <name>substrate</name>
    </ligand>
</feature>
<evidence type="ECO:0000256" key="1">
    <source>
        <dbReference type="ARBA" id="ARBA00005196"/>
    </source>
</evidence>
<dbReference type="EC" id="5.1.1.7" evidence="3 9"/>
<dbReference type="PANTHER" id="PTHR31689:SF0">
    <property type="entry name" value="DIAMINOPIMELATE EPIMERASE"/>
    <property type="match status" value="1"/>
</dbReference>
<dbReference type="GO" id="GO:0009089">
    <property type="term" value="P:lysine biosynthetic process via diaminopimelate"/>
    <property type="evidence" value="ECO:0007669"/>
    <property type="project" value="UniProtKB-UniRule"/>
</dbReference>
<dbReference type="PROSITE" id="PS01326">
    <property type="entry name" value="DAP_EPIMERASE"/>
    <property type="match status" value="1"/>
</dbReference>
<evidence type="ECO:0000256" key="8">
    <source>
        <dbReference type="ARBA" id="ARBA00051712"/>
    </source>
</evidence>
<reference evidence="11 12" key="1">
    <citation type="submission" date="2018-10" db="EMBL/GenBank/DDBJ databases">
        <authorList>
            <person name="Chen W.-M."/>
        </authorList>
    </citation>
    <scope>NUCLEOTIDE SEQUENCE [LARGE SCALE GENOMIC DNA]</scope>
    <source>
        <strain evidence="11 12">THS-13</strain>
    </source>
</reference>
<evidence type="ECO:0000256" key="3">
    <source>
        <dbReference type="ARBA" id="ARBA00013080"/>
    </source>
</evidence>
<dbReference type="HAMAP" id="MF_00197">
    <property type="entry name" value="DAP_epimerase"/>
    <property type="match status" value="1"/>
</dbReference>
<accession>A0A3N0VK20</accession>
<dbReference type="PANTHER" id="PTHR31689">
    <property type="entry name" value="DIAMINOPIMELATE EPIMERASE, CHLOROPLASTIC"/>
    <property type="match status" value="1"/>
</dbReference>
<keyword evidence="12" id="KW-1185">Reference proteome</keyword>
<evidence type="ECO:0000313" key="11">
    <source>
        <dbReference type="EMBL" id="ROH93040.1"/>
    </source>
</evidence>
<gene>
    <name evidence="9" type="primary">dapF</name>
    <name evidence="11" type="ORF">ED208_00425</name>
</gene>
<evidence type="ECO:0000256" key="6">
    <source>
        <dbReference type="ARBA" id="ARBA00023154"/>
    </source>
</evidence>
<dbReference type="Pfam" id="PF01678">
    <property type="entry name" value="DAP_epimerase"/>
    <property type="match status" value="2"/>
</dbReference>
<comment type="catalytic activity">
    <reaction evidence="8 9">
        <text>(2S,6S)-2,6-diaminopimelate = meso-2,6-diaminopimelate</text>
        <dbReference type="Rhea" id="RHEA:15393"/>
        <dbReference type="ChEBI" id="CHEBI:57609"/>
        <dbReference type="ChEBI" id="CHEBI:57791"/>
        <dbReference type="EC" id="5.1.1.7"/>
    </reaction>
</comment>
<organism evidence="11 12">
    <name type="scientific">Stagnimonas aquatica</name>
    <dbReference type="NCBI Taxonomy" id="2689987"/>
    <lineage>
        <taxon>Bacteria</taxon>
        <taxon>Pseudomonadati</taxon>
        <taxon>Pseudomonadota</taxon>
        <taxon>Gammaproteobacteria</taxon>
        <taxon>Nevskiales</taxon>
        <taxon>Nevskiaceae</taxon>
        <taxon>Stagnimonas</taxon>
    </lineage>
</organism>
<feature type="binding site" evidence="9">
    <location>
        <begin position="211"/>
        <end position="212"/>
    </location>
    <ligand>
        <name>substrate</name>
    </ligand>
</feature>
<dbReference type="Proteomes" id="UP000282106">
    <property type="component" value="Unassembled WGS sequence"/>
</dbReference>
<feature type="binding site" evidence="9">
    <location>
        <position position="46"/>
    </location>
    <ligand>
        <name>substrate</name>
    </ligand>
</feature>
<evidence type="ECO:0000256" key="10">
    <source>
        <dbReference type="PROSITE-ProRule" id="PRU10125"/>
    </source>
</evidence>
<dbReference type="RefSeq" id="WP_123209892.1">
    <property type="nucleotide sequence ID" value="NZ_RJVO01000001.1"/>
</dbReference>
<sequence length="279" mass="29829">MKLAFTKMHGCGNDFVVIDATAAPFRPDAALLHRLTDRRFGVGCDQVLVVQAPSSPDVDFDYRIFNADGSEVGQCGNGSRALAVFIRDRGLSDQTELKVQTRSARMRLALQADGQVTVDMGAPRFAPAEVPLTLPEAELYALELAGFGRVEFGAVSMGNPHAVILVPDCASAPVEALGRAVQARADVFPEGVNVGFLQVQDRGHGRLRVYERGSGETLACGSGACAAHVVARRRGLFDERSRLELTGGALELHWTGVGQSVHMTGPAVTVFTGELEWPN</sequence>
<dbReference type="AlphaFoldDB" id="A0A3N0VK20"/>
<keyword evidence="6 9" id="KW-0457">Lysine biosynthesis</keyword>
<feature type="binding site" evidence="9">
    <location>
        <position position="193"/>
    </location>
    <ligand>
        <name>substrate</name>
    </ligand>
</feature>
<comment type="pathway">
    <text evidence="1 9">Amino-acid biosynthesis; L-lysine biosynthesis via DAP pathway; DL-2,6-diaminopimelate from LL-2,6-diaminopimelate: step 1/1.</text>
</comment>
<dbReference type="GO" id="GO:0005829">
    <property type="term" value="C:cytosol"/>
    <property type="evidence" value="ECO:0007669"/>
    <property type="project" value="TreeGrafter"/>
</dbReference>
<feature type="site" description="Could be important to modulate the pK values of the two catalytic cysteine residues" evidence="9">
    <location>
        <position position="211"/>
    </location>
</feature>
<dbReference type="InParanoid" id="A0A3N0VK20"/>
<evidence type="ECO:0000256" key="4">
    <source>
        <dbReference type="ARBA" id="ARBA00022490"/>
    </source>
</evidence>
<keyword evidence="5 9" id="KW-0028">Amino-acid biosynthesis</keyword>
<evidence type="ECO:0000256" key="5">
    <source>
        <dbReference type="ARBA" id="ARBA00022605"/>
    </source>
</evidence>
<keyword evidence="7 9" id="KW-0413">Isomerase</keyword>
<comment type="subcellular location">
    <subcellularLocation>
        <location evidence="9">Cytoplasm</location>
    </subcellularLocation>
</comment>
<feature type="active site" description="Proton donor" evidence="9">
    <location>
        <position position="75"/>
    </location>
</feature>
<dbReference type="Gene3D" id="3.10.310.10">
    <property type="entry name" value="Diaminopimelate Epimerase, Chain A, domain 1"/>
    <property type="match status" value="2"/>
</dbReference>
<dbReference type="InterPro" id="IPR018510">
    <property type="entry name" value="DAP_epimerase_AS"/>
</dbReference>
<dbReference type="UniPathway" id="UPA00034">
    <property type="reaction ID" value="UER00025"/>
</dbReference>
<feature type="active site" description="Proton acceptor" evidence="9">
    <location>
        <position position="220"/>
    </location>
</feature>
<dbReference type="GO" id="GO:0008837">
    <property type="term" value="F:diaminopimelate epimerase activity"/>
    <property type="evidence" value="ECO:0007669"/>
    <property type="project" value="UniProtKB-UniRule"/>
</dbReference>
<feature type="binding site" evidence="9">
    <location>
        <begin position="221"/>
        <end position="222"/>
    </location>
    <ligand>
        <name>substrate</name>
    </ligand>
</feature>
<dbReference type="FunCoup" id="A0A3N0VK20">
    <property type="interactions" value="627"/>
</dbReference>
<comment type="caution">
    <text evidence="11">The sequence shown here is derived from an EMBL/GenBank/DDBJ whole genome shotgun (WGS) entry which is preliminary data.</text>
</comment>
<feature type="binding site" evidence="9">
    <location>
        <begin position="76"/>
        <end position="77"/>
    </location>
    <ligand>
        <name>substrate</name>
    </ligand>
</feature>
<feature type="active site" evidence="10">
    <location>
        <position position="75"/>
    </location>
</feature>
<dbReference type="NCBIfam" id="TIGR00652">
    <property type="entry name" value="DapF"/>
    <property type="match status" value="1"/>
</dbReference>
<feature type="binding site" evidence="9">
    <location>
        <position position="13"/>
    </location>
    <ligand>
        <name>substrate</name>
    </ligand>
</feature>
<protein>
    <recommendedName>
        <fullName evidence="3 9">Diaminopimelate epimerase</fullName>
        <shortName evidence="9">DAP epimerase</shortName>
        <ecNumber evidence="3 9">5.1.1.7</ecNumber>
    </recommendedName>
    <alternativeName>
        <fullName evidence="9">PLP-independent amino acid racemase</fullName>
    </alternativeName>
</protein>
<dbReference type="EMBL" id="RJVO01000001">
    <property type="protein sequence ID" value="ROH93040.1"/>
    <property type="molecule type" value="Genomic_DNA"/>
</dbReference>
<dbReference type="SUPFAM" id="SSF54506">
    <property type="entry name" value="Diaminopimelate epimerase-like"/>
    <property type="match status" value="1"/>
</dbReference>
<comment type="similarity">
    <text evidence="2 9">Belongs to the diaminopimelate epimerase family.</text>
</comment>
<feature type="binding site" evidence="9">
    <location>
        <position position="66"/>
    </location>
    <ligand>
        <name>substrate</name>
    </ligand>
</feature>
<dbReference type="InterPro" id="IPR001653">
    <property type="entry name" value="DAP_epimerase_DapF"/>
</dbReference>
<feature type="site" description="Could be important to modulate the pK values of the two catalytic cysteine residues" evidence="9">
    <location>
        <position position="161"/>
    </location>
</feature>
<keyword evidence="4 9" id="KW-0963">Cytoplasm</keyword>
<evidence type="ECO:0000313" key="12">
    <source>
        <dbReference type="Proteomes" id="UP000282106"/>
    </source>
</evidence>
<name>A0A3N0VK20_9GAMM</name>
<comment type="function">
    <text evidence="9">Catalyzes the stereoinversion of LL-2,6-diaminopimelate (L,L-DAP) to meso-diaminopimelate (meso-DAP), a precursor of L-lysine and an essential component of the bacterial peptidoglycan.</text>
</comment>